<dbReference type="Pfam" id="PF01381">
    <property type="entry name" value="HTH_3"/>
    <property type="match status" value="1"/>
</dbReference>
<dbReference type="InterPro" id="IPR010982">
    <property type="entry name" value="Lambda_DNA-bd_dom_sf"/>
</dbReference>
<dbReference type="PANTHER" id="PTHR46797">
    <property type="entry name" value="HTH-TYPE TRANSCRIPTIONAL REGULATOR"/>
    <property type="match status" value="1"/>
</dbReference>
<dbReference type="GO" id="GO:0005829">
    <property type="term" value="C:cytosol"/>
    <property type="evidence" value="ECO:0007669"/>
    <property type="project" value="TreeGrafter"/>
</dbReference>
<dbReference type="GO" id="GO:0003700">
    <property type="term" value="F:DNA-binding transcription factor activity"/>
    <property type="evidence" value="ECO:0007669"/>
    <property type="project" value="TreeGrafter"/>
</dbReference>
<geneLocation type="plasmid" evidence="3 4">
    <name>p1821L01</name>
</geneLocation>
<sequence length="429" mass="50077">MDDSLTFTTLGELIKKKREKIGISLSEVSRRTGVSKGVISKIECGDTKSPELRTLKPIADVLDIPYEDIIEYSIEIERRYGLYDDFLSEAIEISNPFLINKVAIKFLENIKKETCSSLDHLYTLANTSTNNDAKVTLYTAIVTYARVHGLPHYIAKGLLQKYLIERKDLKRMEESFKDGEEIIHYVDFLSHEEKINYYYRMALQAFAIKKYDRCIEIGNKGHTEDGTINELKERVALAILNSNSRMGNFTELEKCLDMYVALDYRLIIEKVKYFRAIILFKTGQHYEAIPLLKDCVEEATKDNRLHRINDLIEVFLKIDDLDSLQHIFEQEEKNTVVKIYTPYKYSELGKYYRYKGTFLVERGLFNEGMEAYLQSMYFYSKINDHNGIMGCQEDIYKYHCEKAKQMELPLLKKLTEVYNMVNKGDSKED</sequence>
<dbReference type="EMBL" id="CP033461">
    <property type="protein sequence ID" value="QDX90930.1"/>
    <property type="molecule type" value="Genomic_DNA"/>
</dbReference>
<dbReference type="PROSITE" id="PS50943">
    <property type="entry name" value="HTH_CROC1"/>
    <property type="match status" value="1"/>
</dbReference>
<dbReference type="Gene3D" id="1.10.260.40">
    <property type="entry name" value="lambda repressor-like DNA-binding domains"/>
    <property type="match status" value="1"/>
</dbReference>
<feature type="domain" description="HTH cro/C1-type" evidence="2">
    <location>
        <begin position="14"/>
        <end position="69"/>
    </location>
</feature>
<dbReference type="InterPro" id="IPR001387">
    <property type="entry name" value="Cro/C1-type_HTH"/>
</dbReference>
<dbReference type="Gene3D" id="1.25.40.10">
    <property type="entry name" value="Tetratricopeptide repeat domain"/>
    <property type="match status" value="1"/>
</dbReference>
<evidence type="ECO:0000259" key="2">
    <source>
        <dbReference type="PROSITE" id="PS50943"/>
    </source>
</evidence>
<keyword evidence="4" id="KW-1185">Reference proteome</keyword>
<dbReference type="Proteomes" id="UP000319432">
    <property type="component" value="Plasmid p1821L01"/>
</dbReference>
<organism evidence="3 4">
    <name type="scientific">Brevibacillus laterosporus</name>
    <name type="common">Bacillus laterosporus</name>
    <dbReference type="NCBI Taxonomy" id="1465"/>
    <lineage>
        <taxon>Bacteria</taxon>
        <taxon>Bacillati</taxon>
        <taxon>Bacillota</taxon>
        <taxon>Bacilli</taxon>
        <taxon>Bacillales</taxon>
        <taxon>Paenibacillaceae</taxon>
        <taxon>Brevibacillus</taxon>
    </lineage>
</organism>
<dbReference type="SUPFAM" id="SSF48452">
    <property type="entry name" value="TPR-like"/>
    <property type="match status" value="1"/>
</dbReference>
<keyword evidence="1" id="KW-0238">DNA-binding</keyword>
<name>A0A518V1Q8_BRELA</name>
<evidence type="ECO:0000256" key="1">
    <source>
        <dbReference type="ARBA" id="ARBA00023125"/>
    </source>
</evidence>
<evidence type="ECO:0000313" key="3">
    <source>
        <dbReference type="EMBL" id="QDX90930.1"/>
    </source>
</evidence>
<protein>
    <submittedName>
        <fullName evidence="3">XRE family transcriptional regulator</fullName>
    </submittedName>
</protein>
<accession>A0A518V1Q8</accession>
<dbReference type="SMART" id="SM00530">
    <property type="entry name" value="HTH_XRE"/>
    <property type="match status" value="1"/>
</dbReference>
<dbReference type="InterPro" id="IPR050807">
    <property type="entry name" value="TransReg_Diox_bact_type"/>
</dbReference>
<keyword evidence="3" id="KW-0614">Plasmid</keyword>
<dbReference type="SUPFAM" id="SSF47413">
    <property type="entry name" value="lambda repressor-like DNA-binding domains"/>
    <property type="match status" value="1"/>
</dbReference>
<dbReference type="AlphaFoldDB" id="A0A518V1Q8"/>
<dbReference type="CDD" id="cd00093">
    <property type="entry name" value="HTH_XRE"/>
    <property type="match status" value="1"/>
</dbReference>
<evidence type="ECO:0000313" key="4">
    <source>
        <dbReference type="Proteomes" id="UP000319432"/>
    </source>
</evidence>
<dbReference type="InterPro" id="IPR011990">
    <property type="entry name" value="TPR-like_helical_dom_sf"/>
</dbReference>
<dbReference type="PANTHER" id="PTHR46797:SF1">
    <property type="entry name" value="METHYLPHOSPHONATE SYNTHASE"/>
    <property type="match status" value="1"/>
</dbReference>
<dbReference type="GO" id="GO:0003677">
    <property type="term" value="F:DNA binding"/>
    <property type="evidence" value="ECO:0007669"/>
    <property type="project" value="UniProtKB-KW"/>
</dbReference>
<reference evidence="3 4" key="1">
    <citation type="submission" date="2018-11" db="EMBL/GenBank/DDBJ databases">
        <title>Phylogenetic determinants of toxin gene distribution in genomes of Brevibacillus laterosporus.</title>
        <authorList>
            <person name="Glare T.R."/>
            <person name="Durrant A."/>
            <person name="Berry C."/>
            <person name="Palma L."/>
            <person name="Ormskirk M."/>
            <person name="Cox M.O."/>
        </authorList>
    </citation>
    <scope>NUCLEOTIDE SEQUENCE [LARGE SCALE GENOMIC DNA]</scope>
    <source>
        <strain evidence="3 4">1821L</strain>
        <plasmid evidence="3 4">p1821L01</plasmid>
    </source>
</reference>
<gene>
    <name evidence="3" type="ORF">EEL30_00135</name>
</gene>
<dbReference type="OrthoDB" id="9812960at2"/>
<proteinExistence type="predicted"/>